<accession>A0A7S7AI34</accession>
<gene>
    <name evidence="1" type="ORF">G0028_12385</name>
</gene>
<dbReference type="Proteomes" id="UP000593966">
    <property type="component" value="Chromosome"/>
</dbReference>
<evidence type="ECO:0000313" key="1">
    <source>
        <dbReference type="EMBL" id="QOW46626.1"/>
    </source>
</evidence>
<name>A0A7S7AI34_9GAMM</name>
<protein>
    <submittedName>
        <fullName evidence="1">Uncharacterized protein</fullName>
    </submittedName>
</protein>
<sequence>MKIELYPNFNDVFTDETLKGIFYPLCSVILDQYPNQIFHFISSNGLWMNENFETEHNTFQYTLFEIIDHKYKFHGDVKLYQGFEHAKNIFHDLQNDFTRNGQLYLKSKLKTEVYIDQQKRNLNLKKHDDFDLDYYLQTFYEFSINKLCFELNQEFGTFRAVIDDWSNGNKTSPIVYDETTNTLKGRLNHYEMPEINHADTFKVIGSIIGYEFFTDGNDTILHFDGSNQILCVNFYS</sequence>
<evidence type="ECO:0000313" key="2">
    <source>
        <dbReference type="Proteomes" id="UP000593966"/>
    </source>
</evidence>
<dbReference type="RefSeq" id="WP_180045100.1">
    <property type="nucleotide sequence ID" value="NZ_CP048659.1"/>
</dbReference>
<keyword evidence="2" id="KW-1185">Reference proteome</keyword>
<dbReference type="AlphaFoldDB" id="A0A7S7AI34"/>
<organism evidence="1 2">
    <name type="scientific">Acinetobacter piscicola</name>
    <dbReference type="NCBI Taxonomy" id="2006115"/>
    <lineage>
        <taxon>Bacteria</taxon>
        <taxon>Pseudomonadati</taxon>
        <taxon>Pseudomonadota</taxon>
        <taxon>Gammaproteobacteria</taxon>
        <taxon>Moraxellales</taxon>
        <taxon>Moraxellaceae</taxon>
        <taxon>Acinetobacter</taxon>
    </lineage>
</organism>
<proteinExistence type="predicted"/>
<dbReference type="EMBL" id="CP048659">
    <property type="protein sequence ID" value="QOW46626.1"/>
    <property type="molecule type" value="Genomic_DNA"/>
</dbReference>
<reference evidence="1 2" key="1">
    <citation type="submission" date="2020-02" db="EMBL/GenBank/DDBJ databases">
        <title>Tigecycline-resistant Acinetobacter species from pigs and migratory birds.</title>
        <authorList>
            <person name="Chen C."/>
            <person name="Sun J."/>
            <person name="Liao X.-P."/>
            <person name="Liu Y.-H."/>
        </authorList>
    </citation>
    <scope>NUCLEOTIDE SEQUENCE [LARGE SCALE GENOMIC DNA]</scope>
    <source>
        <strain evidence="1 2">YH12207_T</strain>
    </source>
</reference>